<feature type="region of interest" description="Disordered" evidence="7">
    <location>
        <begin position="108"/>
        <end position="230"/>
    </location>
</feature>
<dbReference type="Gene3D" id="3.10.20.370">
    <property type="match status" value="1"/>
</dbReference>
<dbReference type="OrthoDB" id="9908684at2759"/>
<accession>A0A7J8BFH4</accession>
<feature type="domain" description="CCHC-type" evidence="8">
    <location>
        <begin position="514"/>
        <end position="529"/>
    </location>
</feature>
<dbReference type="InterPro" id="IPR041577">
    <property type="entry name" value="RT_RNaseH_2"/>
</dbReference>
<dbReference type="AlphaFoldDB" id="A0A7J8BFH4"/>
<protein>
    <recommendedName>
        <fullName evidence="12">CCHC-type domain-containing protein</fullName>
    </recommendedName>
</protein>
<keyword evidence="5" id="KW-0238">DNA-binding</keyword>
<dbReference type="EMBL" id="JACASE010000017">
    <property type="protein sequence ID" value="KAF6397195.1"/>
    <property type="molecule type" value="Genomic_DNA"/>
</dbReference>
<dbReference type="SUPFAM" id="SSF47943">
    <property type="entry name" value="Retrovirus capsid protein, N-terminal core domain"/>
    <property type="match status" value="1"/>
</dbReference>
<dbReference type="InterPro" id="IPR036946">
    <property type="entry name" value="G_retro_matrix_sf"/>
</dbReference>
<dbReference type="SUPFAM" id="SSF56672">
    <property type="entry name" value="DNA/RNA polymerases"/>
    <property type="match status" value="1"/>
</dbReference>
<gene>
    <name evidence="10" type="ORF">HJG63_009840</name>
</gene>
<dbReference type="InterPro" id="IPR050462">
    <property type="entry name" value="Retroviral_Gag-Pol_poly"/>
</dbReference>
<dbReference type="InterPro" id="IPR003036">
    <property type="entry name" value="Gag_P30"/>
</dbReference>
<dbReference type="InterPro" id="IPR021109">
    <property type="entry name" value="Peptidase_aspartic_dom_sf"/>
</dbReference>
<evidence type="ECO:0000259" key="8">
    <source>
        <dbReference type="PROSITE" id="PS50158"/>
    </source>
</evidence>
<dbReference type="InterPro" id="IPR036875">
    <property type="entry name" value="Znf_CCHC_sf"/>
</dbReference>
<dbReference type="GO" id="GO:0004190">
    <property type="term" value="F:aspartic-type endopeptidase activity"/>
    <property type="evidence" value="ECO:0007669"/>
    <property type="project" value="UniProtKB-KW"/>
</dbReference>
<sequence length="1170" mass="131888">MGNTLGVPRDSPLGCILANWKKFKSGNLNKKTLVFFCNVSWPQYSLGDQYKWPKNGSLNFDTVLQLDLFCKRFRKCLEIPYVEAFVKLCQDPKLRTSCQAYLASHSKKPDSAAPAASDSDPFDPILLPPPSLPPAALPDPLPPRQPVPRAELLPCLPAPNPSAPSTQNPSPPPPSPARTQSGLPRPSPTPPAHSLSPANSLHREEVADGNARTQSGLPRPSPPPPTHSLSLANSCLHREEVTDRNVKIAGVRIPFSLTDLNQCKKRFGSFSEDPDRFRDEFAKLSLTFTLTWQDVLAILTHCCTLDEKTLILGKAREYADSLGVTTPQHDVIRAAREVIPDHSFQWDYRDHLGQISVEHLIACVSEGMKRCQVQRLNYKKIWEITQEKEEDPALFLNRLSEALRKYTDINPESEDGRMLLAMHFCFQAAPDIRRKLEKLDLGFQTPQSILVKEAFKVFNNRDQAEKAEKCRRIQKETQLLVSLIRPALQEYYPTPRRPARDNHQGWSRVGPNQCAYCKREGHWKRDCPKKRRKENREWLDHSRKLGMTSDWQGPNAAPALTVGNSITITPAEPWVTLDVAGRKTDFLRDTGAAYSVPTQPVGPLSSHDCNIRGIDRKPKVRRSTFPLTCDTESKTTDHSFLYVHECSFPLIGGDLITKLGASIILQEDVQVAVEPEQGFHLWSLQTCPKLELSTLPEDIRDQVKAIVWDTSTPGRAINAEPVKIELKPGAEYPRQHQYPLKPEALVVIQPLLEKFIKHGLIIPCHSPCNTPVLLVKKPNGENHFVHDLRAVNKVVVPVHPAVPNPYTVLTQIPGGTQYYTVLNLEDAFFCIPLHPDSQHLFAFEWKNPETHEVTQYTWTVLPPGFRDSPHLFSNALAKDLRELKLKNGILLQYVNNLLIASTNYQDSRHNTIVTLNFLAERGYKVSPSKAQISLQKVQYLGFILTPGARWLAPDRKRAITSLPVPTTKKELRSFLGMMEFCRIWIPNFGLIAKPLYETLKGKGKKTLSWDEICQEAFETLKTKLDQAAALGLPDLKKPFFLYVHEKKGIALGVLIQKQGSFQQPVAYLSKQLDFVPQRWHSCLRAVAATAILVKGALKFTLGQRLEVFTPHQVQRVLEVKGHCLTRTCLTEYQALLLDNPDLTVRTCQTLNPETLLPITEERDLEHTCGD</sequence>
<dbReference type="SUPFAM" id="SSF50630">
    <property type="entry name" value="Acid proteases"/>
    <property type="match status" value="1"/>
</dbReference>
<evidence type="ECO:0008006" key="12">
    <source>
        <dbReference type="Google" id="ProtNLM"/>
    </source>
</evidence>
<organism evidence="10 11">
    <name type="scientific">Rousettus aegyptiacus</name>
    <name type="common">Egyptian fruit bat</name>
    <name type="synonym">Pteropus aegyptiacus</name>
    <dbReference type="NCBI Taxonomy" id="9407"/>
    <lineage>
        <taxon>Eukaryota</taxon>
        <taxon>Metazoa</taxon>
        <taxon>Chordata</taxon>
        <taxon>Craniata</taxon>
        <taxon>Vertebrata</taxon>
        <taxon>Euteleostomi</taxon>
        <taxon>Mammalia</taxon>
        <taxon>Eutheria</taxon>
        <taxon>Laurasiatheria</taxon>
        <taxon>Chiroptera</taxon>
        <taxon>Yinpterochiroptera</taxon>
        <taxon>Pteropodoidea</taxon>
        <taxon>Pteropodidae</taxon>
        <taxon>Rousettinae</taxon>
        <taxon>Rousettus</taxon>
    </lineage>
</organism>
<dbReference type="PANTHER" id="PTHR33166">
    <property type="entry name" value="GAG_P30 DOMAIN-CONTAINING PROTEIN"/>
    <property type="match status" value="1"/>
</dbReference>
<evidence type="ECO:0000256" key="7">
    <source>
        <dbReference type="SAM" id="MobiDB-lite"/>
    </source>
</evidence>
<dbReference type="Gene3D" id="2.40.70.10">
    <property type="entry name" value="Acid Proteases"/>
    <property type="match status" value="1"/>
</dbReference>
<dbReference type="Gene3D" id="4.10.60.10">
    <property type="entry name" value="Zinc finger, CCHC-type"/>
    <property type="match status" value="1"/>
</dbReference>
<dbReference type="InterPro" id="IPR043502">
    <property type="entry name" value="DNA/RNA_pol_sf"/>
</dbReference>
<dbReference type="GO" id="GO:0019068">
    <property type="term" value="P:virion assembly"/>
    <property type="evidence" value="ECO:0007669"/>
    <property type="project" value="InterPro"/>
</dbReference>
<evidence type="ECO:0000256" key="4">
    <source>
        <dbReference type="ARBA" id="ARBA00022801"/>
    </source>
</evidence>
<feature type="compositionally biased region" description="Low complexity" evidence="7">
    <location>
        <begin position="111"/>
        <end position="125"/>
    </location>
</feature>
<dbReference type="Pfam" id="PF17919">
    <property type="entry name" value="RT_RNaseH_2"/>
    <property type="match status" value="1"/>
</dbReference>
<dbReference type="InterPro" id="IPR018061">
    <property type="entry name" value="Retropepsins"/>
</dbReference>
<keyword evidence="6" id="KW-0479">Metal-binding</keyword>
<evidence type="ECO:0000313" key="10">
    <source>
        <dbReference type="EMBL" id="KAF6397195.1"/>
    </source>
</evidence>
<dbReference type="SUPFAM" id="SSF57756">
    <property type="entry name" value="Retrovirus zinc finger-like domains"/>
    <property type="match status" value="1"/>
</dbReference>
<keyword evidence="4" id="KW-0378">Hydrolase</keyword>
<name>A0A7J8BFH4_ROUAE</name>
<evidence type="ECO:0000256" key="5">
    <source>
        <dbReference type="ARBA" id="ARBA00023125"/>
    </source>
</evidence>
<evidence type="ECO:0000313" key="11">
    <source>
        <dbReference type="Proteomes" id="UP000593571"/>
    </source>
</evidence>
<dbReference type="SUPFAM" id="SSF47836">
    <property type="entry name" value="Retroviral matrix proteins"/>
    <property type="match status" value="1"/>
</dbReference>
<keyword evidence="3" id="KW-0064">Aspartyl protease</keyword>
<evidence type="ECO:0000256" key="1">
    <source>
        <dbReference type="ARBA" id="ARBA00010879"/>
    </source>
</evidence>
<dbReference type="InterPro" id="IPR043128">
    <property type="entry name" value="Rev_trsase/Diguanyl_cyclase"/>
</dbReference>
<evidence type="ECO:0000256" key="2">
    <source>
        <dbReference type="ARBA" id="ARBA00022670"/>
    </source>
</evidence>
<dbReference type="GO" id="GO:0003677">
    <property type="term" value="F:DNA binding"/>
    <property type="evidence" value="ECO:0007669"/>
    <property type="project" value="UniProtKB-KW"/>
</dbReference>
<comment type="similarity">
    <text evidence="1">Belongs to the beta type-B retroviral polymerase family. HERV class-II K(HML-2) pol subfamily.</text>
</comment>
<dbReference type="Pfam" id="PF00098">
    <property type="entry name" value="zf-CCHC"/>
    <property type="match status" value="1"/>
</dbReference>
<comment type="caution">
    <text evidence="10">The sequence shown here is derived from an EMBL/GenBank/DDBJ whole genome shotgun (WGS) entry which is preliminary data.</text>
</comment>
<feature type="domain" description="Reverse transcriptase" evidence="9">
    <location>
        <begin position="756"/>
        <end position="944"/>
    </location>
</feature>
<dbReference type="PROSITE" id="PS50158">
    <property type="entry name" value="ZF_CCHC"/>
    <property type="match status" value="1"/>
</dbReference>
<evidence type="ECO:0000259" key="9">
    <source>
        <dbReference type="PROSITE" id="PS50878"/>
    </source>
</evidence>
<proteinExistence type="inferred from homology"/>
<dbReference type="Gene3D" id="1.10.150.180">
    <property type="entry name" value="Gamma-retroviral matrix domain"/>
    <property type="match status" value="1"/>
</dbReference>
<dbReference type="Gene3D" id="1.10.375.10">
    <property type="entry name" value="Human Immunodeficiency Virus Type 1 Capsid Protein"/>
    <property type="match status" value="1"/>
</dbReference>
<keyword evidence="11" id="KW-1185">Reference proteome</keyword>
<dbReference type="Pfam" id="PF00078">
    <property type="entry name" value="RVT_1"/>
    <property type="match status" value="1"/>
</dbReference>
<dbReference type="PROSITE" id="PS50878">
    <property type="entry name" value="RT_POL"/>
    <property type="match status" value="1"/>
</dbReference>
<dbReference type="Pfam" id="PF02093">
    <property type="entry name" value="Gag_p30"/>
    <property type="match status" value="1"/>
</dbReference>
<dbReference type="FunFam" id="3.30.70.270:FF:000020">
    <property type="entry name" value="Transposon Tf2-6 polyprotein-like Protein"/>
    <property type="match status" value="1"/>
</dbReference>
<keyword evidence="2" id="KW-0645">Protease</keyword>
<evidence type="ECO:0000256" key="3">
    <source>
        <dbReference type="ARBA" id="ARBA00022750"/>
    </source>
</evidence>
<reference evidence="10 11" key="1">
    <citation type="journal article" date="2020" name="Nature">
        <title>Six reference-quality genomes reveal evolution of bat adaptations.</title>
        <authorList>
            <person name="Jebb D."/>
            <person name="Huang Z."/>
            <person name="Pippel M."/>
            <person name="Hughes G.M."/>
            <person name="Lavrichenko K."/>
            <person name="Devanna P."/>
            <person name="Winkler S."/>
            <person name="Jermiin L.S."/>
            <person name="Skirmuntt E.C."/>
            <person name="Katzourakis A."/>
            <person name="Burkitt-Gray L."/>
            <person name="Ray D.A."/>
            <person name="Sullivan K.A.M."/>
            <person name="Roscito J.G."/>
            <person name="Kirilenko B.M."/>
            <person name="Davalos L.M."/>
            <person name="Corthals A.P."/>
            <person name="Power M.L."/>
            <person name="Jones G."/>
            <person name="Ransome R.D."/>
            <person name="Dechmann D.K.N."/>
            <person name="Locatelli A.G."/>
            <person name="Puechmaille S.J."/>
            <person name="Fedrigo O."/>
            <person name="Jarvis E.D."/>
            <person name="Hiller M."/>
            <person name="Vernes S.C."/>
            <person name="Myers E.W."/>
            <person name="Teeling E.C."/>
        </authorList>
    </citation>
    <scope>NUCLEOTIDE SEQUENCE [LARGE SCALE GENOMIC DNA]</scope>
    <source>
        <strain evidence="10">MRouAeg1</strain>
        <tissue evidence="10">Muscle</tissue>
    </source>
</reference>
<feature type="compositionally biased region" description="Pro residues" evidence="7">
    <location>
        <begin position="126"/>
        <end position="146"/>
    </location>
</feature>
<dbReference type="SMART" id="SM00343">
    <property type="entry name" value="ZnF_C2HC"/>
    <property type="match status" value="1"/>
</dbReference>
<evidence type="ECO:0000256" key="6">
    <source>
        <dbReference type="PROSITE-ProRule" id="PRU00047"/>
    </source>
</evidence>
<dbReference type="Proteomes" id="UP000593571">
    <property type="component" value="Unassembled WGS sequence"/>
</dbReference>
<keyword evidence="6" id="KW-0863">Zinc-finger</keyword>
<dbReference type="Pfam" id="PF00077">
    <property type="entry name" value="RVP"/>
    <property type="match status" value="1"/>
</dbReference>
<dbReference type="GO" id="GO:0008270">
    <property type="term" value="F:zinc ion binding"/>
    <property type="evidence" value="ECO:0007669"/>
    <property type="project" value="UniProtKB-KW"/>
</dbReference>
<dbReference type="InterPro" id="IPR000477">
    <property type="entry name" value="RT_dom"/>
</dbReference>
<dbReference type="Gene3D" id="3.10.10.10">
    <property type="entry name" value="HIV Type 1 Reverse Transcriptase, subunit A, domain 1"/>
    <property type="match status" value="1"/>
</dbReference>
<dbReference type="GO" id="GO:0006508">
    <property type="term" value="P:proteolysis"/>
    <property type="evidence" value="ECO:0007669"/>
    <property type="project" value="UniProtKB-KW"/>
</dbReference>
<dbReference type="InterPro" id="IPR010999">
    <property type="entry name" value="Retrovr_matrix"/>
</dbReference>
<keyword evidence="6" id="KW-0862">Zinc</keyword>
<dbReference type="InterPro" id="IPR008919">
    <property type="entry name" value="Retrov_capsid_N"/>
</dbReference>
<dbReference type="Gene3D" id="3.30.70.270">
    <property type="match status" value="2"/>
</dbReference>
<dbReference type="InterPro" id="IPR001878">
    <property type="entry name" value="Znf_CCHC"/>
</dbReference>